<name>A0A0R1XJ91_9LACO</name>
<dbReference type="eggNOG" id="ENOG5030B09">
    <property type="taxonomic scope" value="Bacteria"/>
</dbReference>
<dbReference type="PATRIC" id="fig|1122147.4.peg.2050"/>
<gene>
    <name evidence="2" type="ORF">FC91_GL001981</name>
</gene>
<keyword evidence="1" id="KW-0812">Transmembrane</keyword>
<dbReference type="RefSeq" id="WP_027827289.1">
    <property type="nucleotide sequence ID" value="NZ_AUEH01000001.1"/>
</dbReference>
<dbReference type="GeneID" id="78508890"/>
<feature type="transmembrane region" description="Helical" evidence="1">
    <location>
        <begin position="78"/>
        <end position="100"/>
    </location>
</feature>
<comment type="caution">
    <text evidence="2">The sequence shown here is derived from an EMBL/GenBank/DDBJ whole genome shotgun (WGS) entry which is preliminary data.</text>
</comment>
<dbReference type="EMBL" id="AZFW01000032">
    <property type="protein sequence ID" value="KRM28516.1"/>
    <property type="molecule type" value="Genomic_DNA"/>
</dbReference>
<organism evidence="2 3">
    <name type="scientific">Schleiferilactobacillus harbinensis DSM 16991</name>
    <dbReference type="NCBI Taxonomy" id="1122147"/>
    <lineage>
        <taxon>Bacteria</taxon>
        <taxon>Bacillati</taxon>
        <taxon>Bacillota</taxon>
        <taxon>Bacilli</taxon>
        <taxon>Lactobacillales</taxon>
        <taxon>Lactobacillaceae</taxon>
        <taxon>Schleiferilactobacillus</taxon>
    </lineage>
</organism>
<keyword evidence="1" id="KW-1133">Transmembrane helix</keyword>
<dbReference type="AlphaFoldDB" id="A0A0R1XJ91"/>
<evidence type="ECO:0000256" key="1">
    <source>
        <dbReference type="SAM" id="Phobius"/>
    </source>
</evidence>
<protein>
    <submittedName>
        <fullName evidence="2">Uncharacterized protein</fullName>
    </submittedName>
</protein>
<feature type="transmembrane region" description="Helical" evidence="1">
    <location>
        <begin position="52"/>
        <end position="72"/>
    </location>
</feature>
<proteinExistence type="predicted"/>
<evidence type="ECO:0000313" key="2">
    <source>
        <dbReference type="EMBL" id="KRM28516.1"/>
    </source>
</evidence>
<reference evidence="2 3" key="1">
    <citation type="journal article" date="2015" name="Genome Announc.">
        <title>Expanding the biotechnology potential of lactobacilli through comparative genomics of 213 strains and associated genera.</title>
        <authorList>
            <person name="Sun Z."/>
            <person name="Harris H.M."/>
            <person name="McCann A."/>
            <person name="Guo C."/>
            <person name="Argimon S."/>
            <person name="Zhang W."/>
            <person name="Yang X."/>
            <person name="Jeffery I.B."/>
            <person name="Cooney J.C."/>
            <person name="Kagawa T.F."/>
            <person name="Liu W."/>
            <person name="Song Y."/>
            <person name="Salvetti E."/>
            <person name="Wrobel A."/>
            <person name="Rasinkangas P."/>
            <person name="Parkhill J."/>
            <person name="Rea M.C."/>
            <person name="O'Sullivan O."/>
            <person name="Ritari J."/>
            <person name="Douillard F.P."/>
            <person name="Paul Ross R."/>
            <person name="Yang R."/>
            <person name="Briner A.E."/>
            <person name="Felis G.E."/>
            <person name="de Vos W.M."/>
            <person name="Barrangou R."/>
            <person name="Klaenhammer T.R."/>
            <person name="Caufield P.W."/>
            <person name="Cui Y."/>
            <person name="Zhang H."/>
            <person name="O'Toole P.W."/>
        </authorList>
    </citation>
    <scope>NUCLEOTIDE SEQUENCE [LARGE SCALE GENOMIC DNA]</scope>
    <source>
        <strain evidence="2 3">DSM 16991</strain>
    </source>
</reference>
<dbReference type="Proteomes" id="UP000050949">
    <property type="component" value="Unassembled WGS sequence"/>
</dbReference>
<accession>A0A0R1XJ91</accession>
<sequence length="216" mass="24558">MDNAGRDWLTPLAQTWHAYERDHQLATHRQLIAAHYRSDMLAMIGRRYRRPFLITAAGAAGMAAVLMIVAILGGAPWIWSLIIGLLIIAGTVSATGVYLSKRPQLLRNTRFRRTIHRLKHTAHFSRLAQTDWAIHNEQQHLFKQPLVMATLQALPANLRNQQAVAGLYVLLWRQQAPTLGQAIAMYQHDPRQVGMSRRDIRQLLYQTKAADESQTL</sequence>
<keyword evidence="1" id="KW-0472">Membrane</keyword>
<evidence type="ECO:0000313" key="3">
    <source>
        <dbReference type="Proteomes" id="UP000050949"/>
    </source>
</evidence>
<dbReference type="OrthoDB" id="2295762at2"/>